<dbReference type="InterPro" id="IPR011082">
    <property type="entry name" value="Exosome-assoc_fac/DNA_repair"/>
</dbReference>
<dbReference type="PANTHER" id="PTHR15341">
    <property type="entry name" value="SUN-COR STEROID HORMONE RECEPTOR CO-REPRESSOR"/>
    <property type="match status" value="1"/>
</dbReference>
<reference evidence="8 9" key="1">
    <citation type="submission" date="2018-06" db="EMBL/GenBank/DDBJ databases">
        <title>A transcriptomic atlas of mushroom development highlights an independent origin of complex multicellularity.</title>
        <authorList>
            <consortium name="DOE Joint Genome Institute"/>
            <person name="Krizsan K."/>
            <person name="Almasi E."/>
            <person name="Merenyi Z."/>
            <person name="Sahu N."/>
            <person name="Viragh M."/>
            <person name="Koszo T."/>
            <person name="Mondo S."/>
            <person name="Kiss B."/>
            <person name="Balint B."/>
            <person name="Kues U."/>
            <person name="Barry K."/>
            <person name="Hegedus J.C."/>
            <person name="Henrissat B."/>
            <person name="Johnson J."/>
            <person name="Lipzen A."/>
            <person name="Ohm R."/>
            <person name="Nagy I."/>
            <person name="Pangilinan J."/>
            <person name="Yan J."/>
            <person name="Xiong Y."/>
            <person name="Grigoriev I.V."/>
            <person name="Hibbett D.S."/>
            <person name="Nagy L.G."/>
        </authorList>
    </citation>
    <scope>NUCLEOTIDE SEQUENCE [LARGE SCALE GENOMIC DNA]</scope>
    <source>
        <strain evidence="8 9">SZMC22713</strain>
    </source>
</reference>
<evidence type="ECO:0000256" key="5">
    <source>
        <dbReference type="ARBA" id="ARBA00023242"/>
    </source>
</evidence>
<name>A0A4Y7QMS9_9AGAM</name>
<keyword evidence="5 6" id="KW-0539">Nucleus</keyword>
<dbReference type="VEuPathDB" id="FungiDB:BD410DRAFT_782127"/>
<dbReference type="Proteomes" id="UP000294933">
    <property type="component" value="Unassembled WGS sequence"/>
</dbReference>
<dbReference type="PANTHER" id="PTHR15341:SF3">
    <property type="entry name" value="NUCLEAR NUCLEIC ACID-BINDING PROTEIN C1D"/>
    <property type="match status" value="1"/>
</dbReference>
<protein>
    <recommendedName>
        <fullName evidence="6">Exosome complex protein</fullName>
    </recommendedName>
</protein>
<keyword evidence="9" id="KW-1185">Reference proteome</keyword>
<comment type="subcellular location">
    <subcellularLocation>
        <location evidence="1 6">Nucleus</location>
    </subcellularLocation>
</comment>
<dbReference type="STRING" id="50990.A0A4Y7QMS9"/>
<dbReference type="EMBL" id="ML170158">
    <property type="protein sequence ID" value="TDL28159.1"/>
    <property type="molecule type" value="Genomic_DNA"/>
</dbReference>
<evidence type="ECO:0000313" key="8">
    <source>
        <dbReference type="EMBL" id="TDL28159.1"/>
    </source>
</evidence>
<dbReference type="Pfam" id="PF04000">
    <property type="entry name" value="Sas10_Utp3"/>
    <property type="match status" value="1"/>
</dbReference>
<accession>A0A4Y7QMS9</accession>
<evidence type="ECO:0000313" key="9">
    <source>
        <dbReference type="Proteomes" id="UP000294933"/>
    </source>
</evidence>
<dbReference type="GO" id="GO:0003677">
    <property type="term" value="F:DNA binding"/>
    <property type="evidence" value="ECO:0007669"/>
    <property type="project" value="TreeGrafter"/>
</dbReference>
<keyword evidence="4 6" id="KW-0694">RNA-binding</keyword>
<evidence type="ECO:0000256" key="7">
    <source>
        <dbReference type="SAM" id="MobiDB-lite"/>
    </source>
</evidence>
<dbReference type="GO" id="GO:0010468">
    <property type="term" value="P:regulation of gene expression"/>
    <property type="evidence" value="ECO:0007669"/>
    <property type="project" value="TreeGrafter"/>
</dbReference>
<evidence type="ECO:0000256" key="4">
    <source>
        <dbReference type="ARBA" id="ARBA00022884"/>
    </source>
</evidence>
<evidence type="ECO:0000256" key="6">
    <source>
        <dbReference type="RuleBase" id="RU368003"/>
    </source>
</evidence>
<dbReference type="GO" id="GO:0000178">
    <property type="term" value="C:exosome (RNase complex)"/>
    <property type="evidence" value="ECO:0007669"/>
    <property type="project" value="TreeGrafter"/>
</dbReference>
<feature type="compositionally biased region" description="Polar residues" evidence="7">
    <location>
        <begin position="269"/>
        <end position="283"/>
    </location>
</feature>
<dbReference type="GO" id="GO:0003723">
    <property type="term" value="F:RNA binding"/>
    <property type="evidence" value="ECO:0007669"/>
    <property type="project" value="UniProtKB-UniRule"/>
</dbReference>
<comment type="function">
    <text evidence="6">Required for exosome-dependent processing of pre-rRNA and small nucleolar RNA (snRNA) precursors. Involved in processing of 35S pre-rRNA at the A0, A1 and A2 sites.</text>
</comment>
<gene>
    <name evidence="8" type="ORF">BD410DRAFT_782127</name>
</gene>
<feature type="compositionally biased region" description="Acidic residues" evidence="7">
    <location>
        <begin position="172"/>
        <end position="191"/>
    </location>
</feature>
<sequence length="305" mass="33343">MASSKKKLSAKVDSLSASLDGLETALDPLVSQTLPETLLSLDNLQQAKLQTLLPYLINSLIFIYLKTRGMDPKTHEVVAELNRVKAYFEKIKEAEDPAKRRSEIDKAAASRFIKHAITQAKQRDASASDLHQASLADCVEEASGSKSTVPIRITSKMLERQQYEKELREAGDDTDEGVLDIFNDGDQDGELDQGAVATSSIEGKGKRKAADTTDISVDSGAATAGSRRRKRPMDPFGDFGRDLDATDFSGNEKTQRRQNAAAVLRREATPQSPHPSSTPNSDDGVTDKPKRRRKRAKAAGTKMVE</sequence>
<dbReference type="GO" id="GO:0005730">
    <property type="term" value="C:nucleolus"/>
    <property type="evidence" value="ECO:0007669"/>
    <property type="project" value="TreeGrafter"/>
</dbReference>
<dbReference type="GO" id="GO:0000460">
    <property type="term" value="P:maturation of 5.8S rRNA"/>
    <property type="evidence" value="ECO:0007669"/>
    <property type="project" value="TreeGrafter"/>
</dbReference>
<keyword evidence="3 6" id="KW-0698">rRNA processing</keyword>
<dbReference type="AlphaFoldDB" id="A0A4Y7QMS9"/>
<dbReference type="InterPro" id="IPR007146">
    <property type="entry name" value="Sas10/Utp3/C1D"/>
</dbReference>
<feature type="region of interest" description="Disordered" evidence="7">
    <location>
        <begin position="167"/>
        <end position="305"/>
    </location>
</feature>
<proteinExistence type="inferred from homology"/>
<comment type="similarity">
    <text evidence="2 6">Belongs to the C1D family.</text>
</comment>
<evidence type="ECO:0000256" key="3">
    <source>
        <dbReference type="ARBA" id="ARBA00022552"/>
    </source>
</evidence>
<organism evidence="8 9">
    <name type="scientific">Rickenella mellea</name>
    <dbReference type="NCBI Taxonomy" id="50990"/>
    <lineage>
        <taxon>Eukaryota</taxon>
        <taxon>Fungi</taxon>
        <taxon>Dikarya</taxon>
        <taxon>Basidiomycota</taxon>
        <taxon>Agaricomycotina</taxon>
        <taxon>Agaricomycetes</taxon>
        <taxon>Hymenochaetales</taxon>
        <taxon>Rickenellaceae</taxon>
        <taxon>Rickenella</taxon>
    </lineage>
</organism>
<evidence type="ECO:0000256" key="1">
    <source>
        <dbReference type="ARBA" id="ARBA00004123"/>
    </source>
</evidence>
<evidence type="ECO:0000256" key="2">
    <source>
        <dbReference type="ARBA" id="ARBA00009154"/>
    </source>
</evidence>
<dbReference type="OrthoDB" id="1421013at2759"/>